<comment type="caution">
    <text evidence="2">The sequence shown here is derived from an EMBL/GenBank/DDBJ whole genome shotgun (WGS) entry which is preliminary data.</text>
</comment>
<organism evidence="2 3">
    <name type="scientific">Cristinia sonorae</name>
    <dbReference type="NCBI Taxonomy" id="1940300"/>
    <lineage>
        <taxon>Eukaryota</taxon>
        <taxon>Fungi</taxon>
        <taxon>Dikarya</taxon>
        <taxon>Basidiomycota</taxon>
        <taxon>Agaricomycotina</taxon>
        <taxon>Agaricomycetes</taxon>
        <taxon>Agaricomycetidae</taxon>
        <taxon>Agaricales</taxon>
        <taxon>Pleurotineae</taxon>
        <taxon>Stephanosporaceae</taxon>
        <taxon>Cristinia</taxon>
    </lineage>
</organism>
<keyword evidence="3" id="KW-1185">Reference proteome</keyword>
<dbReference type="EMBL" id="JAEVFJ010000022">
    <property type="protein sequence ID" value="KAH8096809.1"/>
    <property type="molecule type" value="Genomic_DNA"/>
</dbReference>
<accession>A0A8K0XNI4</accession>
<evidence type="ECO:0000313" key="2">
    <source>
        <dbReference type="EMBL" id="KAH8096809.1"/>
    </source>
</evidence>
<dbReference type="AlphaFoldDB" id="A0A8K0XNI4"/>
<evidence type="ECO:0000256" key="1">
    <source>
        <dbReference type="SAM" id="SignalP"/>
    </source>
</evidence>
<dbReference type="Proteomes" id="UP000813824">
    <property type="component" value="Unassembled WGS sequence"/>
</dbReference>
<protein>
    <submittedName>
        <fullName evidence="2">Uncharacterized protein</fullName>
    </submittedName>
</protein>
<evidence type="ECO:0000313" key="3">
    <source>
        <dbReference type="Proteomes" id="UP000813824"/>
    </source>
</evidence>
<feature type="chain" id="PRO_5035482598" evidence="1">
    <location>
        <begin position="23"/>
        <end position="267"/>
    </location>
</feature>
<gene>
    <name evidence="2" type="ORF">BXZ70DRAFT_316802</name>
</gene>
<sequence>MYTTISLLILSSILSILPHSSAYIPAYPVNDPVSPPDASGTNGTSPSESWLNMTSQSYNGGGFALKVSYSVVGAKSNGLAKGPFLHFSETNLTEDTTTTPWIALVSCDSNSTNASTTTDIFTLARQRGAIAAFLYSLYGERCEISRDYADPTNFDNRMDIFSAPMLTASQFIEDRFAVITTKYRNFNATLLNDSAAEVNATLFDGPVAQGFMFASLRASNATADGGFGDLTPIADKPQGNGGNPNTGLELNILYATVVAVLTLLSLM</sequence>
<name>A0A8K0XNI4_9AGAR</name>
<keyword evidence="1" id="KW-0732">Signal</keyword>
<feature type="signal peptide" evidence="1">
    <location>
        <begin position="1"/>
        <end position="22"/>
    </location>
</feature>
<proteinExistence type="predicted"/>
<dbReference type="OrthoDB" id="8062037at2759"/>
<reference evidence="2" key="1">
    <citation type="journal article" date="2021" name="New Phytol.">
        <title>Evolutionary innovations through gain and loss of genes in the ectomycorrhizal Boletales.</title>
        <authorList>
            <person name="Wu G."/>
            <person name="Miyauchi S."/>
            <person name="Morin E."/>
            <person name="Kuo A."/>
            <person name="Drula E."/>
            <person name="Varga T."/>
            <person name="Kohler A."/>
            <person name="Feng B."/>
            <person name="Cao Y."/>
            <person name="Lipzen A."/>
            <person name="Daum C."/>
            <person name="Hundley H."/>
            <person name="Pangilinan J."/>
            <person name="Johnson J."/>
            <person name="Barry K."/>
            <person name="LaButti K."/>
            <person name="Ng V."/>
            <person name="Ahrendt S."/>
            <person name="Min B."/>
            <person name="Choi I.G."/>
            <person name="Park H."/>
            <person name="Plett J.M."/>
            <person name="Magnuson J."/>
            <person name="Spatafora J.W."/>
            <person name="Nagy L.G."/>
            <person name="Henrissat B."/>
            <person name="Grigoriev I.V."/>
            <person name="Yang Z.L."/>
            <person name="Xu J."/>
            <person name="Martin F.M."/>
        </authorList>
    </citation>
    <scope>NUCLEOTIDE SEQUENCE</scope>
    <source>
        <strain evidence="2">KKN 215</strain>
    </source>
</reference>